<protein>
    <submittedName>
        <fullName evidence="1">Uncharacterized protein</fullName>
    </submittedName>
</protein>
<evidence type="ECO:0000313" key="2">
    <source>
        <dbReference type="Proteomes" id="UP000035034"/>
    </source>
</evidence>
<dbReference type="Proteomes" id="UP000035034">
    <property type="component" value="Unassembled WGS sequence"/>
</dbReference>
<dbReference type="Pfam" id="PF15589">
    <property type="entry name" value="Imm21"/>
    <property type="match status" value="1"/>
</dbReference>
<keyword evidence="2" id="KW-1185">Reference proteome</keyword>
<dbReference type="InterPro" id="IPR028961">
    <property type="entry name" value="Imm21"/>
</dbReference>
<name>H0R4I6_9ACTN</name>
<reference evidence="1 2" key="1">
    <citation type="submission" date="2011-12" db="EMBL/GenBank/DDBJ databases">
        <title>Whole genome shotgun sequence of Gordonia effusa NBRC 100432.</title>
        <authorList>
            <person name="Yoshida I."/>
            <person name="Takarada H."/>
            <person name="Hosoyama A."/>
            <person name="Tsuchikane K."/>
            <person name="Katsumata H."/>
            <person name="Yamazaki S."/>
            <person name="Fujita N."/>
        </authorList>
    </citation>
    <scope>NUCLEOTIDE SEQUENCE [LARGE SCALE GENOMIC DNA]</scope>
    <source>
        <strain evidence="1 2">NBRC 100432</strain>
    </source>
</reference>
<sequence length="77" mass="8457">MAAAEQALAIGVAWEAPEDLEWNVEGPLILFDSAARGNDLAEDDRLTVDIDSGEYCVRVAYLECGDNCMILVQLKRL</sequence>
<comment type="caution">
    <text evidence="1">The sequence shown here is derived from an EMBL/GenBank/DDBJ whole genome shotgun (WGS) entry which is preliminary data.</text>
</comment>
<gene>
    <name evidence="1" type="ORF">GOEFS_104_00060</name>
</gene>
<evidence type="ECO:0000313" key="1">
    <source>
        <dbReference type="EMBL" id="GAB19987.1"/>
    </source>
</evidence>
<dbReference type="EMBL" id="BAEH01000104">
    <property type="protein sequence ID" value="GAB19987.1"/>
    <property type="molecule type" value="Genomic_DNA"/>
</dbReference>
<dbReference type="AlphaFoldDB" id="H0R4I6"/>
<accession>H0R4I6</accession>
<dbReference type="STRING" id="1077974.GOEFS_104_00060"/>
<proteinExistence type="predicted"/>
<organism evidence="1 2">
    <name type="scientific">Gordonia effusa NBRC 100432</name>
    <dbReference type="NCBI Taxonomy" id="1077974"/>
    <lineage>
        <taxon>Bacteria</taxon>
        <taxon>Bacillati</taxon>
        <taxon>Actinomycetota</taxon>
        <taxon>Actinomycetes</taxon>
        <taxon>Mycobacteriales</taxon>
        <taxon>Gordoniaceae</taxon>
        <taxon>Gordonia</taxon>
    </lineage>
</organism>